<proteinExistence type="predicted"/>
<sequence length="125" mass="14548">MTDFRQDKAIYLQMADRICDGILSGEYRPGDRIPSVRELAVFLGVNANTVVKSYELLSRQGIIQTRRGMGYYVTEDAMAKILDDRRTRFLEETLPEVFRQMQLLGIPAETLTEKREEWLRSLRTD</sequence>
<dbReference type="Pfam" id="PF00392">
    <property type="entry name" value="GntR"/>
    <property type="match status" value="1"/>
</dbReference>
<evidence type="ECO:0000259" key="4">
    <source>
        <dbReference type="PROSITE" id="PS50949"/>
    </source>
</evidence>
<dbReference type="EMBL" id="JADIMQ010000084">
    <property type="protein sequence ID" value="MBO8448791.1"/>
    <property type="molecule type" value="Genomic_DNA"/>
</dbReference>
<organism evidence="5 6">
    <name type="scientific">Candidatus Cryptobacteroides merdigallinarum</name>
    <dbReference type="NCBI Taxonomy" id="2840770"/>
    <lineage>
        <taxon>Bacteria</taxon>
        <taxon>Pseudomonadati</taxon>
        <taxon>Bacteroidota</taxon>
        <taxon>Bacteroidia</taxon>
        <taxon>Bacteroidales</taxon>
        <taxon>Candidatus Cryptobacteroides</taxon>
    </lineage>
</organism>
<dbReference type="SUPFAM" id="SSF46785">
    <property type="entry name" value="Winged helix' DNA-binding domain"/>
    <property type="match status" value="1"/>
</dbReference>
<dbReference type="InterPro" id="IPR000524">
    <property type="entry name" value="Tscrpt_reg_HTH_GntR"/>
</dbReference>
<dbReference type="PANTHER" id="PTHR38445:SF10">
    <property type="entry name" value="GNTR-FAMILY TRANSCRIPTIONAL REGULATOR"/>
    <property type="match status" value="1"/>
</dbReference>
<keyword evidence="3" id="KW-0804">Transcription</keyword>
<dbReference type="GO" id="GO:0003677">
    <property type="term" value="F:DNA binding"/>
    <property type="evidence" value="ECO:0007669"/>
    <property type="project" value="UniProtKB-KW"/>
</dbReference>
<dbReference type="PROSITE" id="PS50949">
    <property type="entry name" value="HTH_GNTR"/>
    <property type="match status" value="1"/>
</dbReference>
<protein>
    <submittedName>
        <fullName evidence="5">GntR family transcriptional regulator</fullName>
    </submittedName>
</protein>
<reference evidence="5" key="2">
    <citation type="journal article" date="2021" name="PeerJ">
        <title>Extensive microbial diversity within the chicken gut microbiome revealed by metagenomics and culture.</title>
        <authorList>
            <person name="Gilroy R."/>
            <person name="Ravi A."/>
            <person name="Getino M."/>
            <person name="Pursley I."/>
            <person name="Horton D.L."/>
            <person name="Alikhan N.F."/>
            <person name="Baker D."/>
            <person name="Gharbi K."/>
            <person name="Hall N."/>
            <person name="Watson M."/>
            <person name="Adriaenssens E.M."/>
            <person name="Foster-Nyarko E."/>
            <person name="Jarju S."/>
            <person name="Secka A."/>
            <person name="Antonio M."/>
            <person name="Oren A."/>
            <person name="Chaudhuri R.R."/>
            <person name="La Ragione R."/>
            <person name="Hildebrand F."/>
            <person name="Pallen M.J."/>
        </authorList>
    </citation>
    <scope>NUCLEOTIDE SEQUENCE</scope>
    <source>
        <strain evidence="5">20514</strain>
    </source>
</reference>
<dbReference type="SMART" id="SM00345">
    <property type="entry name" value="HTH_GNTR"/>
    <property type="match status" value="1"/>
</dbReference>
<dbReference type="AlphaFoldDB" id="A0A9D9EIN2"/>
<dbReference type="Gene3D" id="1.10.10.10">
    <property type="entry name" value="Winged helix-like DNA-binding domain superfamily/Winged helix DNA-binding domain"/>
    <property type="match status" value="1"/>
</dbReference>
<dbReference type="PANTHER" id="PTHR38445">
    <property type="entry name" value="HTH-TYPE TRANSCRIPTIONAL REPRESSOR YTRA"/>
    <property type="match status" value="1"/>
</dbReference>
<comment type="caution">
    <text evidence="5">The sequence shown here is derived from an EMBL/GenBank/DDBJ whole genome shotgun (WGS) entry which is preliminary data.</text>
</comment>
<keyword evidence="1" id="KW-0805">Transcription regulation</keyword>
<evidence type="ECO:0000313" key="6">
    <source>
        <dbReference type="Proteomes" id="UP000810252"/>
    </source>
</evidence>
<dbReference type="CDD" id="cd07377">
    <property type="entry name" value="WHTH_GntR"/>
    <property type="match status" value="1"/>
</dbReference>
<evidence type="ECO:0000313" key="5">
    <source>
        <dbReference type="EMBL" id="MBO8448791.1"/>
    </source>
</evidence>
<reference evidence="5" key="1">
    <citation type="submission" date="2020-10" db="EMBL/GenBank/DDBJ databases">
        <authorList>
            <person name="Gilroy R."/>
        </authorList>
    </citation>
    <scope>NUCLEOTIDE SEQUENCE</scope>
    <source>
        <strain evidence="5">20514</strain>
    </source>
</reference>
<name>A0A9D9EIN2_9BACT</name>
<dbReference type="Gene3D" id="1.10.287.100">
    <property type="match status" value="1"/>
</dbReference>
<feature type="domain" description="HTH gntR-type" evidence="4">
    <location>
        <begin position="8"/>
        <end position="76"/>
    </location>
</feature>
<dbReference type="InterPro" id="IPR036388">
    <property type="entry name" value="WH-like_DNA-bd_sf"/>
</dbReference>
<dbReference type="GO" id="GO:0003700">
    <property type="term" value="F:DNA-binding transcription factor activity"/>
    <property type="evidence" value="ECO:0007669"/>
    <property type="project" value="InterPro"/>
</dbReference>
<keyword evidence="2" id="KW-0238">DNA-binding</keyword>
<dbReference type="Proteomes" id="UP000810252">
    <property type="component" value="Unassembled WGS sequence"/>
</dbReference>
<evidence type="ECO:0000256" key="2">
    <source>
        <dbReference type="ARBA" id="ARBA00023125"/>
    </source>
</evidence>
<gene>
    <name evidence="5" type="ORF">IAC29_05925</name>
</gene>
<evidence type="ECO:0000256" key="1">
    <source>
        <dbReference type="ARBA" id="ARBA00023015"/>
    </source>
</evidence>
<evidence type="ECO:0000256" key="3">
    <source>
        <dbReference type="ARBA" id="ARBA00023163"/>
    </source>
</evidence>
<accession>A0A9D9EIN2</accession>
<dbReference type="InterPro" id="IPR036390">
    <property type="entry name" value="WH_DNA-bd_sf"/>
</dbReference>